<dbReference type="Pfam" id="PF10270">
    <property type="entry name" value="MMgT"/>
    <property type="match status" value="1"/>
</dbReference>
<evidence type="ECO:0000256" key="1">
    <source>
        <dbReference type="ARBA" id="ARBA00004127"/>
    </source>
</evidence>
<dbReference type="PANTHER" id="PTHR28144:SF1">
    <property type="entry name" value="ER MEMBRANE PROTEIN COMPLEX SUBUNIT 5"/>
    <property type="match status" value="1"/>
</dbReference>
<dbReference type="GO" id="GO:0034975">
    <property type="term" value="P:protein folding in endoplasmic reticulum"/>
    <property type="evidence" value="ECO:0007669"/>
    <property type="project" value="TreeGrafter"/>
</dbReference>
<evidence type="ECO:0000256" key="2">
    <source>
        <dbReference type="ARBA" id="ARBA00006109"/>
    </source>
</evidence>
<dbReference type="AlphaFoldDB" id="A0A0D2CQP4"/>
<dbReference type="InterPro" id="IPR018937">
    <property type="entry name" value="MMgT"/>
</dbReference>
<comment type="subcellular location">
    <subcellularLocation>
        <location evidence="1">Endomembrane system</location>
        <topology evidence="1">Multi-pass membrane protein</topology>
    </subcellularLocation>
</comment>
<keyword evidence="3" id="KW-0812">Transmembrane</keyword>
<evidence type="ECO:0000313" key="7">
    <source>
        <dbReference type="EMBL" id="KIW52317.1"/>
    </source>
</evidence>
<evidence type="ECO:0000256" key="4">
    <source>
        <dbReference type="ARBA" id="ARBA00022989"/>
    </source>
</evidence>
<dbReference type="HOGENOM" id="CLU_132206_0_1_1"/>
<dbReference type="EMBL" id="KN847321">
    <property type="protein sequence ID" value="KIW52317.1"/>
    <property type="molecule type" value="Genomic_DNA"/>
</dbReference>
<keyword evidence="4" id="KW-1133">Transmembrane helix</keyword>
<name>A0A0D2CQP4_9EURO</name>
<proteinExistence type="inferred from homology"/>
<evidence type="ECO:0000256" key="6">
    <source>
        <dbReference type="SAM" id="SignalP"/>
    </source>
</evidence>
<evidence type="ECO:0008006" key="9">
    <source>
        <dbReference type="Google" id="ProtNLM"/>
    </source>
</evidence>
<comment type="similarity">
    <text evidence="2">Belongs to the membrane magnesium transporter (TC 1.A.67) family.</text>
</comment>
<dbReference type="InterPro" id="IPR053279">
    <property type="entry name" value="EMC_subunit"/>
</dbReference>
<dbReference type="GO" id="GO:0072546">
    <property type="term" value="C:EMC complex"/>
    <property type="evidence" value="ECO:0007669"/>
    <property type="project" value="TreeGrafter"/>
</dbReference>
<keyword evidence="6" id="KW-0732">Signal</keyword>
<accession>A0A0D2CQP4</accession>
<dbReference type="PANTHER" id="PTHR28144">
    <property type="entry name" value="ER MEMBRANE PROTEIN COMPLEX SUBUNIT 5"/>
    <property type="match status" value="1"/>
</dbReference>
<evidence type="ECO:0000313" key="8">
    <source>
        <dbReference type="Proteomes" id="UP000054342"/>
    </source>
</evidence>
<keyword evidence="8" id="KW-1185">Reference proteome</keyword>
<dbReference type="GeneID" id="25329871"/>
<evidence type="ECO:0000256" key="3">
    <source>
        <dbReference type="ARBA" id="ARBA00022692"/>
    </source>
</evidence>
<protein>
    <recommendedName>
        <fullName evidence="9">Magnesium transporter</fullName>
    </recommendedName>
</protein>
<dbReference type="RefSeq" id="XP_013312901.1">
    <property type="nucleotide sequence ID" value="XM_013457447.1"/>
</dbReference>
<reference evidence="7 8" key="1">
    <citation type="submission" date="2015-01" db="EMBL/GenBank/DDBJ databases">
        <title>The Genome Sequence of Exophiala xenobiotica CBS118157.</title>
        <authorList>
            <consortium name="The Broad Institute Genomics Platform"/>
            <person name="Cuomo C."/>
            <person name="de Hoog S."/>
            <person name="Gorbushina A."/>
            <person name="Stielow B."/>
            <person name="Teixiera M."/>
            <person name="Abouelleil A."/>
            <person name="Chapman S.B."/>
            <person name="Priest M."/>
            <person name="Young S.K."/>
            <person name="Wortman J."/>
            <person name="Nusbaum C."/>
            <person name="Birren B."/>
        </authorList>
    </citation>
    <scope>NUCLEOTIDE SEQUENCE [LARGE SCALE GENOMIC DNA]</scope>
    <source>
        <strain evidence="7 8">CBS 118157</strain>
    </source>
</reference>
<dbReference type="Proteomes" id="UP000054342">
    <property type="component" value="Unassembled WGS sequence"/>
</dbReference>
<feature type="chain" id="PRO_5002239998" description="Magnesium transporter" evidence="6">
    <location>
        <begin position="23"/>
        <end position="118"/>
    </location>
</feature>
<sequence>MPFLSQLLVLVGVLSLFHAAYSAHEFSTLSTKLHKPAPLPLDIKLETLVSVFMACFGLILGSDPLKPVSWSAWAGKIEREGQPNPFRGLEERVGFMDIRAQRSEFSKWARQQGNPSKS</sequence>
<evidence type="ECO:0000256" key="5">
    <source>
        <dbReference type="ARBA" id="ARBA00023136"/>
    </source>
</evidence>
<gene>
    <name evidence="7" type="ORF">PV05_07963</name>
</gene>
<keyword evidence="5" id="KW-0472">Membrane</keyword>
<organism evidence="7 8">
    <name type="scientific">Exophiala xenobiotica</name>
    <dbReference type="NCBI Taxonomy" id="348802"/>
    <lineage>
        <taxon>Eukaryota</taxon>
        <taxon>Fungi</taxon>
        <taxon>Dikarya</taxon>
        <taxon>Ascomycota</taxon>
        <taxon>Pezizomycotina</taxon>
        <taxon>Eurotiomycetes</taxon>
        <taxon>Chaetothyriomycetidae</taxon>
        <taxon>Chaetothyriales</taxon>
        <taxon>Herpotrichiellaceae</taxon>
        <taxon>Exophiala</taxon>
    </lineage>
</organism>
<dbReference type="OrthoDB" id="44756at2759"/>
<feature type="signal peptide" evidence="6">
    <location>
        <begin position="1"/>
        <end position="22"/>
    </location>
</feature>
<dbReference type="STRING" id="348802.A0A0D2CQP4"/>